<dbReference type="AlphaFoldDB" id="A0A4U5NCB2"/>
<feature type="region of interest" description="Disordered" evidence="1">
    <location>
        <begin position="136"/>
        <end position="166"/>
    </location>
</feature>
<gene>
    <name evidence="4" type="ORF">L596_014297</name>
</gene>
<feature type="signal peptide" evidence="2">
    <location>
        <begin position="1"/>
        <end position="19"/>
    </location>
</feature>
<dbReference type="Proteomes" id="UP000298663">
    <property type="component" value="Unassembled WGS sequence"/>
</dbReference>
<feature type="chain" id="PRO_5020819278" description="Neurotransmitter-gated ion-channel ligand-binding domain-containing protein" evidence="2">
    <location>
        <begin position="20"/>
        <end position="182"/>
    </location>
</feature>
<dbReference type="GO" id="GO:0016020">
    <property type="term" value="C:membrane"/>
    <property type="evidence" value="ECO:0007669"/>
    <property type="project" value="InterPro"/>
</dbReference>
<name>A0A4U5NCB2_STECR</name>
<keyword evidence="2" id="KW-0732">Signal</keyword>
<dbReference type="EMBL" id="AZBU02000004">
    <property type="protein sequence ID" value="TKR80182.1"/>
    <property type="molecule type" value="Genomic_DNA"/>
</dbReference>
<proteinExistence type="predicted"/>
<feature type="domain" description="Neurotransmitter-gated ion-channel ligand-binding" evidence="3">
    <location>
        <begin position="56"/>
        <end position="133"/>
    </location>
</feature>
<evidence type="ECO:0000259" key="3">
    <source>
        <dbReference type="Pfam" id="PF02931"/>
    </source>
</evidence>
<reference evidence="4 5" key="1">
    <citation type="journal article" date="2015" name="Genome Biol.">
        <title>Comparative genomics of Steinernema reveals deeply conserved gene regulatory networks.</title>
        <authorList>
            <person name="Dillman A.R."/>
            <person name="Macchietto M."/>
            <person name="Porter C.F."/>
            <person name="Rogers A."/>
            <person name="Williams B."/>
            <person name="Antoshechkin I."/>
            <person name="Lee M.M."/>
            <person name="Goodwin Z."/>
            <person name="Lu X."/>
            <person name="Lewis E.E."/>
            <person name="Goodrich-Blair H."/>
            <person name="Stock S.P."/>
            <person name="Adams B.J."/>
            <person name="Sternberg P.W."/>
            <person name="Mortazavi A."/>
        </authorList>
    </citation>
    <scope>NUCLEOTIDE SEQUENCE [LARGE SCALE GENOMIC DNA]</scope>
    <source>
        <strain evidence="4 5">ALL</strain>
    </source>
</reference>
<feature type="compositionally biased region" description="Basic and acidic residues" evidence="1">
    <location>
        <begin position="136"/>
        <end position="152"/>
    </location>
</feature>
<dbReference type="Pfam" id="PF02931">
    <property type="entry name" value="Neur_chan_LBD"/>
    <property type="match status" value="1"/>
</dbReference>
<evidence type="ECO:0000256" key="2">
    <source>
        <dbReference type="SAM" id="SignalP"/>
    </source>
</evidence>
<comment type="caution">
    <text evidence="4">The sequence shown here is derived from an EMBL/GenBank/DDBJ whole genome shotgun (WGS) entry which is preliminary data.</text>
</comment>
<keyword evidence="5" id="KW-1185">Reference proteome</keyword>
<dbReference type="STRING" id="34508.A0A4U5NCB2"/>
<evidence type="ECO:0000313" key="5">
    <source>
        <dbReference type="Proteomes" id="UP000298663"/>
    </source>
</evidence>
<dbReference type="InterPro" id="IPR006202">
    <property type="entry name" value="Neur_chan_lig-bd"/>
</dbReference>
<accession>A0A4U5NCB2</accession>
<dbReference type="OrthoDB" id="410315at2759"/>
<protein>
    <recommendedName>
        <fullName evidence="3">Neurotransmitter-gated ion-channel ligand-binding domain-containing protein</fullName>
    </recommendedName>
</protein>
<reference evidence="4 5" key="2">
    <citation type="journal article" date="2019" name="G3 (Bethesda)">
        <title>Hybrid Assembly of the Genome of the Entomopathogenic Nematode Steinernema carpocapsae Identifies the X-Chromosome.</title>
        <authorList>
            <person name="Serra L."/>
            <person name="Macchietto M."/>
            <person name="Macias-Munoz A."/>
            <person name="McGill C.J."/>
            <person name="Rodriguez I.M."/>
            <person name="Rodriguez B."/>
            <person name="Murad R."/>
            <person name="Mortazavi A."/>
        </authorList>
    </citation>
    <scope>NUCLEOTIDE SEQUENCE [LARGE SCALE GENOMIC DNA]</scope>
    <source>
        <strain evidence="4 5">ALL</strain>
    </source>
</reference>
<organism evidence="4 5">
    <name type="scientific">Steinernema carpocapsae</name>
    <name type="common">Entomopathogenic nematode</name>
    <dbReference type="NCBI Taxonomy" id="34508"/>
    <lineage>
        <taxon>Eukaryota</taxon>
        <taxon>Metazoa</taxon>
        <taxon>Ecdysozoa</taxon>
        <taxon>Nematoda</taxon>
        <taxon>Chromadorea</taxon>
        <taxon>Rhabditida</taxon>
        <taxon>Tylenchina</taxon>
        <taxon>Panagrolaimomorpha</taxon>
        <taxon>Strongyloidoidea</taxon>
        <taxon>Steinernematidae</taxon>
        <taxon>Steinernema</taxon>
    </lineage>
</organism>
<sequence>MIFARHLVAILACLRIIKAQNSTDSAEYEDDLLVMKQKGLEEYDENYEFQTPVHYQLEHFLMTNYSKKLLPKRVLNESVKVKFSMELYQIIEVNEPAQYMLINAWIVERWHDDLLYWNPRQFGNIREIILPREMASHERRGQRPTPQREAHNRSPTAFDARGTPLPDPLPVHLHARSQIFPI</sequence>
<dbReference type="SUPFAM" id="SSF63712">
    <property type="entry name" value="Nicotinic receptor ligand binding domain-like"/>
    <property type="match status" value="1"/>
</dbReference>
<dbReference type="GO" id="GO:0005230">
    <property type="term" value="F:extracellular ligand-gated monoatomic ion channel activity"/>
    <property type="evidence" value="ECO:0007669"/>
    <property type="project" value="InterPro"/>
</dbReference>
<dbReference type="Gene3D" id="2.70.170.10">
    <property type="entry name" value="Neurotransmitter-gated ion-channel ligand-binding domain"/>
    <property type="match status" value="1"/>
</dbReference>
<evidence type="ECO:0000256" key="1">
    <source>
        <dbReference type="SAM" id="MobiDB-lite"/>
    </source>
</evidence>
<dbReference type="InterPro" id="IPR036734">
    <property type="entry name" value="Neur_chan_lig-bd_sf"/>
</dbReference>
<evidence type="ECO:0000313" key="4">
    <source>
        <dbReference type="EMBL" id="TKR80182.1"/>
    </source>
</evidence>